<proteinExistence type="inferred from homology"/>
<evidence type="ECO:0000313" key="7">
    <source>
        <dbReference type="Proteomes" id="UP000488936"/>
    </source>
</evidence>
<dbReference type="InterPro" id="IPR009009">
    <property type="entry name" value="RlpA-like_DPBB"/>
</dbReference>
<evidence type="ECO:0000256" key="3">
    <source>
        <dbReference type="HAMAP-Rule" id="MF_02071"/>
    </source>
</evidence>
<dbReference type="GO" id="GO:0000270">
    <property type="term" value="P:peptidoglycan metabolic process"/>
    <property type="evidence" value="ECO:0007669"/>
    <property type="project" value="UniProtKB-UniRule"/>
</dbReference>
<dbReference type="AlphaFoldDB" id="A0A7K1GM98"/>
<dbReference type="Gene3D" id="2.40.40.10">
    <property type="entry name" value="RlpA-like domain"/>
    <property type="match status" value="1"/>
</dbReference>
<organism evidence="6 7">
    <name type="scientific">Myroides pelagicus</name>
    <dbReference type="NCBI Taxonomy" id="270914"/>
    <lineage>
        <taxon>Bacteria</taxon>
        <taxon>Pseudomonadati</taxon>
        <taxon>Bacteroidota</taxon>
        <taxon>Flavobacteriia</taxon>
        <taxon>Flavobacteriales</taxon>
        <taxon>Flavobacteriaceae</taxon>
        <taxon>Myroides</taxon>
    </lineage>
</organism>
<dbReference type="PANTHER" id="PTHR34183:SF8">
    <property type="entry name" value="ENDOLYTIC PEPTIDOGLYCAN TRANSGLYCOSYLASE RLPA-RELATED"/>
    <property type="match status" value="1"/>
</dbReference>
<dbReference type="NCBIfam" id="TIGR00413">
    <property type="entry name" value="rlpA"/>
    <property type="match status" value="1"/>
</dbReference>
<evidence type="ECO:0000256" key="4">
    <source>
        <dbReference type="RuleBase" id="RU003495"/>
    </source>
</evidence>
<comment type="function">
    <text evidence="3">Lytic transglycosylase with a strong preference for naked glycan strands that lack stem peptides.</text>
</comment>
<dbReference type="PANTHER" id="PTHR34183">
    <property type="entry name" value="ENDOLYTIC PEPTIDOGLYCAN TRANSGLYCOSYLASE RLPA"/>
    <property type="match status" value="1"/>
</dbReference>
<keyword evidence="1 3" id="KW-0456">Lyase</keyword>
<dbReference type="Proteomes" id="UP000488936">
    <property type="component" value="Unassembled WGS sequence"/>
</dbReference>
<dbReference type="HAMAP" id="MF_02071">
    <property type="entry name" value="RlpA"/>
    <property type="match status" value="1"/>
</dbReference>
<dbReference type="SUPFAM" id="SSF50685">
    <property type="entry name" value="Barwin-like endoglucanases"/>
    <property type="match status" value="1"/>
</dbReference>
<sequence>MNNESKSYDEVQSVLTDTVVMSIDSVATESKVELEEEEIQYELIDEETKASYYHDKFTGRKTASGAVFNNAEYTAAHKTLPFGTKVKVTNITNQRSVILTITDRGPFIKGRSIDLSKRAFFDLTDNKKSGVLNVKIERILEE</sequence>
<dbReference type="EC" id="4.2.2.-" evidence="3"/>
<comment type="similarity">
    <text evidence="3 4">Belongs to the RlpA family.</text>
</comment>
<evidence type="ECO:0000256" key="2">
    <source>
        <dbReference type="ARBA" id="ARBA00023316"/>
    </source>
</evidence>
<dbReference type="CDD" id="cd22268">
    <property type="entry name" value="DPBB_RlpA-like"/>
    <property type="match status" value="1"/>
</dbReference>
<name>A0A7K1GM98_9FLAO</name>
<evidence type="ECO:0000313" key="6">
    <source>
        <dbReference type="EMBL" id="MTH29659.1"/>
    </source>
</evidence>
<dbReference type="GO" id="GO:0008932">
    <property type="term" value="F:lytic endotransglycosylase activity"/>
    <property type="evidence" value="ECO:0007669"/>
    <property type="project" value="UniProtKB-UniRule"/>
</dbReference>
<accession>A0A7K1GM98</accession>
<reference evidence="6 7" key="1">
    <citation type="journal article" date="2006" name="Int. J. Syst. Evol. Microbiol.">
        <title>Myroides pelagicus sp. nov., isolated from seawater in Thailand.</title>
        <authorList>
            <person name="Yoon J."/>
            <person name="Maneerat S."/>
            <person name="Kawai F."/>
            <person name="Yokota A."/>
        </authorList>
    </citation>
    <scope>NUCLEOTIDE SEQUENCE [LARGE SCALE GENOMIC DNA]</scope>
    <source>
        <strain evidence="6 7">SM1T</strain>
    </source>
</reference>
<dbReference type="InterPro" id="IPR036908">
    <property type="entry name" value="RlpA-like_sf"/>
</dbReference>
<feature type="domain" description="RlpA-like protein double-psi beta-barrel" evidence="5">
    <location>
        <begin position="48"/>
        <end position="136"/>
    </location>
</feature>
<dbReference type="Pfam" id="PF03330">
    <property type="entry name" value="DPBB_1"/>
    <property type="match status" value="1"/>
</dbReference>
<keyword evidence="7" id="KW-1185">Reference proteome</keyword>
<dbReference type="InterPro" id="IPR012997">
    <property type="entry name" value="RplA"/>
</dbReference>
<keyword evidence="2 3" id="KW-0961">Cell wall biogenesis/degradation</keyword>
<dbReference type="InterPro" id="IPR034718">
    <property type="entry name" value="RlpA"/>
</dbReference>
<comment type="caution">
    <text evidence="6">The sequence shown here is derived from an EMBL/GenBank/DDBJ whole genome shotgun (WGS) entry which is preliminary data.</text>
</comment>
<dbReference type="OrthoDB" id="9779128at2"/>
<evidence type="ECO:0000259" key="5">
    <source>
        <dbReference type="Pfam" id="PF03330"/>
    </source>
</evidence>
<dbReference type="EMBL" id="WMJY01000012">
    <property type="protein sequence ID" value="MTH29659.1"/>
    <property type="molecule type" value="Genomic_DNA"/>
</dbReference>
<protein>
    <recommendedName>
        <fullName evidence="3">Probable endolytic peptidoglycan transglycosylase RlpA</fullName>
        <ecNumber evidence="3">4.2.2.-</ecNumber>
    </recommendedName>
</protein>
<dbReference type="GO" id="GO:0071555">
    <property type="term" value="P:cell wall organization"/>
    <property type="evidence" value="ECO:0007669"/>
    <property type="project" value="UniProtKB-KW"/>
</dbReference>
<evidence type="ECO:0000256" key="1">
    <source>
        <dbReference type="ARBA" id="ARBA00023239"/>
    </source>
</evidence>
<gene>
    <name evidence="3" type="primary">rlpA</name>
    <name evidence="6" type="ORF">GJV77_06975</name>
</gene>